<dbReference type="Proteomes" id="UP001595604">
    <property type="component" value="Unassembled WGS sequence"/>
</dbReference>
<comment type="caution">
    <text evidence="1">The sequence shown here is derived from an EMBL/GenBank/DDBJ whole genome shotgun (WGS) entry which is preliminary data.</text>
</comment>
<name>A0ABV7IQK0_9SPHN</name>
<evidence type="ECO:0000313" key="2">
    <source>
        <dbReference type="Proteomes" id="UP001595604"/>
    </source>
</evidence>
<organism evidence="1 2">
    <name type="scientific">Novosphingobium bradum</name>
    <dbReference type="NCBI Taxonomy" id="1737444"/>
    <lineage>
        <taxon>Bacteria</taxon>
        <taxon>Pseudomonadati</taxon>
        <taxon>Pseudomonadota</taxon>
        <taxon>Alphaproteobacteria</taxon>
        <taxon>Sphingomonadales</taxon>
        <taxon>Sphingomonadaceae</taxon>
        <taxon>Novosphingobium</taxon>
    </lineage>
</organism>
<protein>
    <submittedName>
        <fullName evidence="1">Uncharacterized protein</fullName>
    </submittedName>
</protein>
<dbReference type="RefSeq" id="WP_379508898.1">
    <property type="nucleotide sequence ID" value="NZ_JBHRTQ010000004.1"/>
</dbReference>
<gene>
    <name evidence="1" type="ORF">ACFOD9_04555</name>
</gene>
<proteinExistence type="predicted"/>
<accession>A0ABV7IQK0</accession>
<reference evidence="2" key="1">
    <citation type="journal article" date="2019" name="Int. J. Syst. Evol. Microbiol.">
        <title>The Global Catalogue of Microorganisms (GCM) 10K type strain sequencing project: providing services to taxonomists for standard genome sequencing and annotation.</title>
        <authorList>
            <consortium name="The Broad Institute Genomics Platform"/>
            <consortium name="The Broad Institute Genome Sequencing Center for Infectious Disease"/>
            <person name="Wu L."/>
            <person name="Ma J."/>
        </authorList>
    </citation>
    <scope>NUCLEOTIDE SEQUENCE [LARGE SCALE GENOMIC DNA]</scope>
    <source>
        <strain evidence="2">KCTC 42984</strain>
    </source>
</reference>
<evidence type="ECO:0000313" key="1">
    <source>
        <dbReference type="EMBL" id="MFC3173516.1"/>
    </source>
</evidence>
<keyword evidence="2" id="KW-1185">Reference proteome</keyword>
<dbReference type="EMBL" id="JBHRTQ010000004">
    <property type="protein sequence ID" value="MFC3173516.1"/>
    <property type="molecule type" value="Genomic_DNA"/>
</dbReference>
<sequence>MTAIIPRRAILKADLFSVMLICRPRQERANNAGNRHDPTP</sequence>